<dbReference type="AlphaFoldDB" id="A0A3M7SRD3"/>
<evidence type="ECO:0000313" key="2">
    <source>
        <dbReference type="Proteomes" id="UP000276133"/>
    </source>
</evidence>
<sequence length="88" mass="10370">MDFNLGSDFFFKCHSKTTQEYKIPEAQLYMRVTRHLVLISKYFKIETSKISINLISNDGISDLIWLCLCNLKLKHYRTLLNELIQIVA</sequence>
<dbReference type="EMBL" id="REGN01000886">
    <property type="protein sequence ID" value="RNA38363.1"/>
    <property type="molecule type" value="Genomic_DNA"/>
</dbReference>
<comment type="caution">
    <text evidence="1">The sequence shown here is derived from an EMBL/GenBank/DDBJ whole genome shotgun (WGS) entry which is preliminary data.</text>
</comment>
<protein>
    <submittedName>
        <fullName evidence="1">Uncharacterized protein</fullName>
    </submittedName>
</protein>
<proteinExistence type="predicted"/>
<reference evidence="1 2" key="1">
    <citation type="journal article" date="2018" name="Sci. Rep.">
        <title>Genomic signatures of local adaptation to the degree of environmental predictability in rotifers.</title>
        <authorList>
            <person name="Franch-Gras L."/>
            <person name="Hahn C."/>
            <person name="Garcia-Roger E.M."/>
            <person name="Carmona M.J."/>
            <person name="Serra M."/>
            <person name="Gomez A."/>
        </authorList>
    </citation>
    <scope>NUCLEOTIDE SEQUENCE [LARGE SCALE GENOMIC DNA]</scope>
    <source>
        <strain evidence="1">HYR1</strain>
    </source>
</reference>
<gene>
    <name evidence="1" type="ORF">BpHYR1_035453</name>
</gene>
<evidence type="ECO:0000313" key="1">
    <source>
        <dbReference type="EMBL" id="RNA38363.1"/>
    </source>
</evidence>
<accession>A0A3M7SRD3</accession>
<organism evidence="1 2">
    <name type="scientific">Brachionus plicatilis</name>
    <name type="common">Marine rotifer</name>
    <name type="synonym">Brachionus muelleri</name>
    <dbReference type="NCBI Taxonomy" id="10195"/>
    <lineage>
        <taxon>Eukaryota</taxon>
        <taxon>Metazoa</taxon>
        <taxon>Spiralia</taxon>
        <taxon>Gnathifera</taxon>
        <taxon>Rotifera</taxon>
        <taxon>Eurotatoria</taxon>
        <taxon>Monogononta</taxon>
        <taxon>Pseudotrocha</taxon>
        <taxon>Ploima</taxon>
        <taxon>Brachionidae</taxon>
        <taxon>Brachionus</taxon>
    </lineage>
</organism>
<keyword evidence="2" id="KW-1185">Reference proteome</keyword>
<dbReference type="Proteomes" id="UP000276133">
    <property type="component" value="Unassembled WGS sequence"/>
</dbReference>
<name>A0A3M7SRD3_BRAPC</name>